<evidence type="ECO:0000313" key="2">
    <source>
        <dbReference type="Proteomes" id="UP001519460"/>
    </source>
</evidence>
<comment type="caution">
    <text evidence="1">The sequence shown here is derived from an EMBL/GenBank/DDBJ whole genome shotgun (WGS) entry which is preliminary data.</text>
</comment>
<dbReference type="EMBL" id="JACVVK020000138">
    <property type="protein sequence ID" value="KAK7489389.1"/>
    <property type="molecule type" value="Genomic_DNA"/>
</dbReference>
<protein>
    <submittedName>
        <fullName evidence="1">Uncharacterized protein</fullName>
    </submittedName>
</protein>
<organism evidence="1 2">
    <name type="scientific">Batillaria attramentaria</name>
    <dbReference type="NCBI Taxonomy" id="370345"/>
    <lineage>
        <taxon>Eukaryota</taxon>
        <taxon>Metazoa</taxon>
        <taxon>Spiralia</taxon>
        <taxon>Lophotrochozoa</taxon>
        <taxon>Mollusca</taxon>
        <taxon>Gastropoda</taxon>
        <taxon>Caenogastropoda</taxon>
        <taxon>Sorbeoconcha</taxon>
        <taxon>Cerithioidea</taxon>
        <taxon>Batillariidae</taxon>
        <taxon>Batillaria</taxon>
    </lineage>
</organism>
<dbReference type="Proteomes" id="UP001519460">
    <property type="component" value="Unassembled WGS sequence"/>
</dbReference>
<proteinExistence type="predicted"/>
<feature type="non-terminal residue" evidence="1">
    <location>
        <position position="1"/>
    </location>
</feature>
<reference evidence="1 2" key="1">
    <citation type="journal article" date="2023" name="Sci. Data">
        <title>Genome assembly of the Korean intertidal mud-creeper Batillaria attramentaria.</title>
        <authorList>
            <person name="Patra A.K."/>
            <person name="Ho P.T."/>
            <person name="Jun S."/>
            <person name="Lee S.J."/>
            <person name="Kim Y."/>
            <person name="Won Y.J."/>
        </authorList>
    </citation>
    <scope>NUCLEOTIDE SEQUENCE [LARGE SCALE GENOMIC DNA]</scope>
    <source>
        <strain evidence="1">Wonlab-2016</strain>
    </source>
</reference>
<keyword evidence="2" id="KW-1185">Reference proteome</keyword>
<gene>
    <name evidence="1" type="ORF">BaRGS_00019333</name>
</gene>
<dbReference type="AlphaFoldDB" id="A0ABD0KQG0"/>
<accession>A0ABD0KQG0</accession>
<name>A0ABD0KQG0_9CAEN</name>
<feature type="non-terminal residue" evidence="1">
    <location>
        <position position="57"/>
    </location>
</feature>
<evidence type="ECO:0000313" key="1">
    <source>
        <dbReference type="EMBL" id="KAK7489389.1"/>
    </source>
</evidence>
<sequence length="57" mass="6400">SRQGPTCLFQYAAHPKPCSRPNGFNALSFWVTFVQCSRVIPARQERAQGYPARKSTS</sequence>